<accession>A0A5Q6PIY8</accession>
<evidence type="ECO:0000313" key="2">
    <source>
        <dbReference type="Proteomes" id="UP000323225"/>
    </source>
</evidence>
<dbReference type="EMBL" id="VUAA01000010">
    <property type="protein sequence ID" value="KAA1254640.1"/>
    <property type="molecule type" value="Genomic_DNA"/>
</dbReference>
<organism evidence="1 2">
    <name type="scientific">Vibrio cholerae</name>
    <dbReference type="NCBI Taxonomy" id="666"/>
    <lineage>
        <taxon>Bacteria</taxon>
        <taxon>Pseudomonadati</taxon>
        <taxon>Pseudomonadota</taxon>
        <taxon>Gammaproteobacteria</taxon>
        <taxon>Vibrionales</taxon>
        <taxon>Vibrionaceae</taxon>
        <taxon>Vibrio</taxon>
    </lineage>
</organism>
<dbReference type="Proteomes" id="UP000323225">
    <property type="component" value="Unassembled WGS sequence"/>
</dbReference>
<gene>
    <name evidence="1" type="ORF">F0M16_10260</name>
</gene>
<reference evidence="1 2" key="1">
    <citation type="submission" date="2019-09" db="EMBL/GenBank/DDBJ databases">
        <authorList>
            <person name="Kritzky A."/>
            <person name="Schelkanova E.Y."/>
            <person name="Alkhova Z.V."/>
            <person name="Smirnova N.I."/>
        </authorList>
    </citation>
    <scope>NUCLEOTIDE SEQUENCE [LARGE SCALE GENOMIC DNA]</scope>
    <source>
        <strain evidence="1 2">M1526</strain>
    </source>
</reference>
<proteinExistence type="predicted"/>
<comment type="caution">
    <text evidence="1">The sequence shown here is derived from an EMBL/GenBank/DDBJ whole genome shotgun (WGS) entry which is preliminary data.</text>
</comment>
<dbReference type="AlphaFoldDB" id="A0A5Q6PIY8"/>
<name>A0A5Q6PIY8_VIBCL</name>
<sequence>MGHLIITIISIAIFAAFLTAGANYINPAVIDDIGSKTLIKSSLIQYSSGVMNYKMIHSKYPISTDQFIPDIISQPKLPKNMSLSQFENNHVNGTVELCFDVEIKAASSLKMLKAISGDELQGNFIISDTCGSKTEVLPVTFPVNKKITYIIR</sequence>
<evidence type="ECO:0000313" key="1">
    <source>
        <dbReference type="EMBL" id="KAA1254640.1"/>
    </source>
</evidence>
<protein>
    <submittedName>
        <fullName evidence="1">Uncharacterized protein</fullName>
    </submittedName>
</protein>